<dbReference type="InterPro" id="IPR036390">
    <property type="entry name" value="WH_DNA-bd_sf"/>
</dbReference>
<dbReference type="RefSeq" id="WP_115090036.1">
    <property type="nucleotide sequence ID" value="NZ_CP068107.1"/>
</dbReference>
<proteinExistence type="predicted"/>
<keyword evidence="2" id="KW-1185">Reference proteome</keyword>
<dbReference type="Gene3D" id="1.10.10.10">
    <property type="entry name" value="Winged helix-like DNA-binding domain superfamily/Winged helix DNA-binding domain"/>
    <property type="match status" value="1"/>
</dbReference>
<dbReference type="SUPFAM" id="SSF46785">
    <property type="entry name" value="Winged helix' DNA-binding domain"/>
    <property type="match status" value="1"/>
</dbReference>
<evidence type="ECO:0000313" key="2">
    <source>
        <dbReference type="Proteomes" id="UP000255024"/>
    </source>
</evidence>
<sequence>MNHKLLLEFMHLLFEFEKETEGGLVPTYAQTIDGFKKWIRETKEESIPSDGIEPIGVKLTTEQQITLALFKMANYSKMYWRSLLADGSLTNQDNWIVLLNLWIHGEMTKMELIRRSTQEKATGMQIINRLIQLEFVLQKDSEVDKRSKIIEITPIGQRELLIQMNEIQRVSSLITGDLRPSEKQQSLYLLNKLMDFHEDVFKENRTKAELLHLAFQQK</sequence>
<evidence type="ECO:0000313" key="1">
    <source>
        <dbReference type="EMBL" id="STZ27011.1"/>
    </source>
</evidence>
<dbReference type="InterPro" id="IPR036388">
    <property type="entry name" value="WH-like_DNA-bd_sf"/>
</dbReference>
<dbReference type="Proteomes" id="UP000255024">
    <property type="component" value="Unassembled WGS sequence"/>
</dbReference>
<dbReference type="AlphaFoldDB" id="A0A378RL50"/>
<organism evidence="1 2">
    <name type="scientific">Myroides odoratus</name>
    <name type="common">Flavobacterium odoratum</name>
    <dbReference type="NCBI Taxonomy" id="256"/>
    <lineage>
        <taxon>Bacteria</taxon>
        <taxon>Pseudomonadati</taxon>
        <taxon>Bacteroidota</taxon>
        <taxon>Flavobacteriia</taxon>
        <taxon>Flavobacteriales</taxon>
        <taxon>Flavobacteriaceae</taxon>
        <taxon>Myroides</taxon>
    </lineage>
</organism>
<name>A0A378RL50_MYROD</name>
<dbReference type="EMBL" id="UGQL01000001">
    <property type="protein sequence ID" value="STZ27011.1"/>
    <property type="molecule type" value="Genomic_DNA"/>
</dbReference>
<reference evidence="1 2" key="1">
    <citation type="submission" date="2018-06" db="EMBL/GenBank/DDBJ databases">
        <authorList>
            <consortium name="Pathogen Informatics"/>
            <person name="Doyle S."/>
        </authorList>
    </citation>
    <scope>NUCLEOTIDE SEQUENCE [LARGE SCALE GENOMIC DNA]</scope>
    <source>
        <strain evidence="1 2">NCTC11179</strain>
    </source>
</reference>
<gene>
    <name evidence="1" type="ORF">NCTC11179_00538</name>
</gene>
<accession>A0A378RL50</accession>
<protein>
    <submittedName>
        <fullName evidence="1">Homoprotocatechuate degradation operon regulator, HpaR</fullName>
    </submittedName>
</protein>